<evidence type="ECO:0000313" key="12">
    <source>
        <dbReference type="Proteomes" id="UP001500301"/>
    </source>
</evidence>
<evidence type="ECO:0000313" key="11">
    <source>
        <dbReference type="EMBL" id="GAA3531980.1"/>
    </source>
</evidence>
<proteinExistence type="inferred from homology"/>
<sequence length="349" mass="38822">MCEFARVRIWYQARGPPSVALDESMIDADKLAESSGMTADHLRYVGQLIQGGSGYSRVAIPQRRRRPRQVLMPSVGVDRALKQLRMGLGFVSSYEPPDAVHGFVSGRDIVTNASKHLGRDVVLKVDLTDFFGSINRARAISSLSRFDLDPECAKMVADVSLVDDSVAQGFSTSPLISNMAFHSTDEILEGLAEANSVTYTRYVDDLVFSGAVNRVNDDLLTGIELSLRNEGWSVNPRKTRFMRRGKAQYVTGLYVGDADGTHIPRGMKKLLRREVYFASRYGLSNARDRSPTPIDAKRLGGWVHFAAHADPAFGLPLRDVWREVVQSEPPPESWSWDSVLDDVGFPENW</sequence>
<evidence type="ECO:0000256" key="3">
    <source>
        <dbReference type="ARBA" id="ARBA00022695"/>
    </source>
</evidence>
<evidence type="ECO:0000256" key="7">
    <source>
        <dbReference type="ARBA" id="ARBA00023118"/>
    </source>
</evidence>
<evidence type="ECO:0000259" key="10">
    <source>
        <dbReference type="PROSITE" id="PS50878"/>
    </source>
</evidence>
<dbReference type="PRINTS" id="PR00866">
    <property type="entry name" value="RNADNAPOLMS"/>
</dbReference>
<evidence type="ECO:0000256" key="6">
    <source>
        <dbReference type="ARBA" id="ARBA00022918"/>
    </source>
</evidence>
<evidence type="ECO:0000256" key="4">
    <source>
        <dbReference type="ARBA" id="ARBA00022723"/>
    </source>
</evidence>
<evidence type="ECO:0000256" key="1">
    <source>
        <dbReference type="ARBA" id="ARBA00012493"/>
    </source>
</evidence>
<dbReference type="Proteomes" id="UP001500301">
    <property type="component" value="Unassembled WGS sequence"/>
</dbReference>
<dbReference type="EC" id="2.7.7.49" evidence="1"/>
<name>A0ABP6VDI8_9ACTN</name>
<dbReference type="Pfam" id="PF00078">
    <property type="entry name" value="RVT_1"/>
    <property type="match status" value="1"/>
</dbReference>
<comment type="catalytic activity">
    <reaction evidence="9">
        <text>DNA(n) + a 2'-deoxyribonucleoside 5'-triphosphate = DNA(n+1) + diphosphate</text>
        <dbReference type="Rhea" id="RHEA:22508"/>
        <dbReference type="Rhea" id="RHEA-COMP:17339"/>
        <dbReference type="Rhea" id="RHEA-COMP:17340"/>
        <dbReference type="ChEBI" id="CHEBI:33019"/>
        <dbReference type="ChEBI" id="CHEBI:61560"/>
        <dbReference type="ChEBI" id="CHEBI:173112"/>
        <dbReference type="EC" id="2.7.7.49"/>
    </reaction>
</comment>
<evidence type="ECO:0000256" key="8">
    <source>
        <dbReference type="ARBA" id="ARBA00034120"/>
    </source>
</evidence>
<comment type="caution">
    <text evidence="11">The sequence shown here is derived from an EMBL/GenBank/DDBJ whole genome shotgun (WGS) entry which is preliminary data.</text>
</comment>
<dbReference type="InterPro" id="IPR043502">
    <property type="entry name" value="DNA/RNA_pol_sf"/>
</dbReference>
<dbReference type="CDD" id="cd03487">
    <property type="entry name" value="RT_Bac_retron_II"/>
    <property type="match status" value="1"/>
</dbReference>
<keyword evidence="3" id="KW-0548">Nucleotidyltransferase</keyword>
<keyword evidence="7" id="KW-0051">Antiviral defense</keyword>
<evidence type="ECO:0000256" key="2">
    <source>
        <dbReference type="ARBA" id="ARBA00022679"/>
    </source>
</evidence>
<evidence type="ECO:0000256" key="5">
    <source>
        <dbReference type="ARBA" id="ARBA00022842"/>
    </source>
</evidence>
<keyword evidence="5" id="KW-0460">Magnesium</keyword>
<organism evidence="11 12">
    <name type="scientific">Nocardioides daeguensis</name>
    <dbReference type="NCBI Taxonomy" id="908359"/>
    <lineage>
        <taxon>Bacteria</taxon>
        <taxon>Bacillati</taxon>
        <taxon>Actinomycetota</taxon>
        <taxon>Actinomycetes</taxon>
        <taxon>Propionibacteriales</taxon>
        <taxon>Nocardioidaceae</taxon>
        <taxon>Nocardioides</taxon>
    </lineage>
</organism>
<dbReference type="InterPro" id="IPR000477">
    <property type="entry name" value="RT_dom"/>
</dbReference>
<keyword evidence="2" id="KW-0808">Transferase</keyword>
<dbReference type="PROSITE" id="PS50878">
    <property type="entry name" value="RT_POL"/>
    <property type="match status" value="1"/>
</dbReference>
<comment type="similarity">
    <text evidence="8">Belongs to the bacterial reverse transcriptase family.</text>
</comment>
<evidence type="ECO:0000256" key="9">
    <source>
        <dbReference type="ARBA" id="ARBA00048173"/>
    </source>
</evidence>
<accession>A0ABP6VDI8</accession>
<dbReference type="SUPFAM" id="SSF56672">
    <property type="entry name" value="DNA/RNA polymerases"/>
    <property type="match status" value="1"/>
</dbReference>
<keyword evidence="12" id="KW-1185">Reference proteome</keyword>
<reference evidence="12" key="1">
    <citation type="journal article" date="2019" name="Int. J. Syst. Evol. Microbiol.">
        <title>The Global Catalogue of Microorganisms (GCM) 10K type strain sequencing project: providing services to taxonomists for standard genome sequencing and annotation.</title>
        <authorList>
            <consortium name="The Broad Institute Genomics Platform"/>
            <consortium name="The Broad Institute Genome Sequencing Center for Infectious Disease"/>
            <person name="Wu L."/>
            <person name="Ma J."/>
        </authorList>
    </citation>
    <scope>NUCLEOTIDE SEQUENCE [LARGE SCALE GENOMIC DNA]</scope>
    <source>
        <strain evidence="12">JCM 17460</strain>
    </source>
</reference>
<gene>
    <name evidence="11" type="ORF">GCM10022263_20640</name>
</gene>
<protein>
    <recommendedName>
        <fullName evidence="1">RNA-directed DNA polymerase</fullName>
        <ecNumber evidence="1">2.7.7.49</ecNumber>
    </recommendedName>
</protein>
<dbReference type="InterPro" id="IPR051083">
    <property type="entry name" value="GrpII_Intron_Splice-Mob/Def"/>
</dbReference>
<dbReference type="EMBL" id="BAABBB010000009">
    <property type="protein sequence ID" value="GAA3531980.1"/>
    <property type="molecule type" value="Genomic_DNA"/>
</dbReference>
<keyword evidence="6" id="KW-0695">RNA-directed DNA polymerase</keyword>
<keyword evidence="4" id="KW-0479">Metal-binding</keyword>
<dbReference type="PANTHER" id="PTHR34047">
    <property type="entry name" value="NUCLEAR INTRON MATURASE 1, MITOCHONDRIAL-RELATED"/>
    <property type="match status" value="1"/>
</dbReference>
<dbReference type="InterPro" id="IPR000123">
    <property type="entry name" value="Reverse_transcriptase_msDNA"/>
</dbReference>
<feature type="domain" description="Reverse transcriptase" evidence="10">
    <location>
        <begin position="1"/>
        <end position="255"/>
    </location>
</feature>